<evidence type="ECO:0000313" key="7">
    <source>
        <dbReference type="Proteomes" id="UP000783588"/>
    </source>
</evidence>
<evidence type="ECO:0000256" key="3">
    <source>
        <dbReference type="PROSITE-ProRule" id="PRU10007"/>
    </source>
</evidence>
<evidence type="ECO:0000256" key="4">
    <source>
        <dbReference type="RuleBase" id="RU003345"/>
    </source>
</evidence>
<evidence type="ECO:0000313" key="6">
    <source>
        <dbReference type="EMBL" id="MBU5489042.1"/>
    </source>
</evidence>
<dbReference type="InterPro" id="IPR016160">
    <property type="entry name" value="Ald_DH_CS_CYS"/>
</dbReference>
<feature type="active site" evidence="3">
    <location>
        <position position="212"/>
    </location>
</feature>
<comment type="caution">
    <text evidence="6">The sequence shown here is derived from an EMBL/GenBank/DDBJ whole genome shotgun (WGS) entry which is preliminary data.</text>
</comment>
<feature type="domain" description="Aldehyde dehydrogenase" evidence="5">
    <location>
        <begin position="3"/>
        <end position="430"/>
    </location>
</feature>
<evidence type="ECO:0000256" key="2">
    <source>
        <dbReference type="PIRNR" id="PIRNR036492"/>
    </source>
</evidence>
<dbReference type="PIRSF" id="PIRSF036492">
    <property type="entry name" value="ALDH"/>
    <property type="match status" value="1"/>
</dbReference>
<dbReference type="InterPro" id="IPR015590">
    <property type="entry name" value="Aldehyde_DH_dom"/>
</dbReference>
<dbReference type="RefSeq" id="WP_216468661.1">
    <property type="nucleotide sequence ID" value="NZ_JAHLQI010000001.1"/>
</dbReference>
<dbReference type="Proteomes" id="UP000783588">
    <property type="component" value="Unassembled WGS sequence"/>
</dbReference>
<dbReference type="PANTHER" id="PTHR43570:SF16">
    <property type="entry name" value="ALDEHYDE DEHYDROGENASE TYPE III, ISOFORM Q"/>
    <property type="match status" value="1"/>
</dbReference>
<dbReference type="Pfam" id="PF00171">
    <property type="entry name" value="Aldedh"/>
    <property type="match status" value="1"/>
</dbReference>
<gene>
    <name evidence="6" type="ORF">KQI75_00115</name>
</gene>
<accession>A0ABS6EN77</accession>
<name>A0ABS6EN77_9FIRM</name>
<dbReference type="EMBL" id="JAHLQI010000001">
    <property type="protein sequence ID" value="MBU5489042.1"/>
    <property type="molecule type" value="Genomic_DNA"/>
</dbReference>
<keyword evidence="7" id="KW-1185">Reference proteome</keyword>
<sequence length="459" mass="51225">MKPEQIHKIVSAQRSYFSSGATLPVGIRLDALRRLKAAIVRHEADIARALYQDLGKSSEESYLCEIGMVLDELTFMLRHTGIYAKEHRVRTPLAQFAARSYTKASPLGVVLIMSPWNYPFLLTLDPLIDAIAAGNTAIVKPSAYSPCTSAVIQTILSACFAPQYVAVVTGGREQNRHLLDEVFDHIFFTGSQAVGREVLRRAAAHLTPCTLELGGKSPVIVDRTANIARAARRIVFGKFLNCGQTCVAPDYIYCDARVRDALVKALMREIRRQFGADALCNPKYGKIINQKHFDRISRLIDRNKLVYGGKFQPEQHRISPTILTDVTWDDPVMQEEIFGPILPILTYGSLDEALTVINSHPHPLALYLFSEDKKTIRHITETCSFGGGCINDTIIHLATPHIGFGGVGASGMGAYHGKTGFETFSHRKSIVDKKTWLDLPMRYQPYRKSYSHLVRLFLH</sequence>
<dbReference type="InterPro" id="IPR012394">
    <property type="entry name" value="Aldehyde_DH_NAD(P)"/>
</dbReference>
<dbReference type="PANTHER" id="PTHR43570">
    <property type="entry name" value="ALDEHYDE DEHYDROGENASE"/>
    <property type="match status" value="1"/>
</dbReference>
<protein>
    <recommendedName>
        <fullName evidence="2">Aldehyde dehydrogenase</fullName>
    </recommendedName>
</protein>
<evidence type="ECO:0000256" key="1">
    <source>
        <dbReference type="ARBA" id="ARBA00023002"/>
    </source>
</evidence>
<dbReference type="CDD" id="cd07136">
    <property type="entry name" value="ALDH_YwdH-P39616"/>
    <property type="match status" value="1"/>
</dbReference>
<reference evidence="6 7" key="1">
    <citation type="submission" date="2021-06" db="EMBL/GenBank/DDBJ databases">
        <authorList>
            <person name="Sun Q."/>
            <person name="Li D."/>
        </authorList>
    </citation>
    <scope>NUCLEOTIDE SEQUENCE [LARGE SCALE GENOMIC DNA]</scope>
    <source>
        <strain evidence="6 7">MSJd-7</strain>
    </source>
</reference>
<proteinExistence type="inferred from homology"/>
<dbReference type="PROSITE" id="PS00070">
    <property type="entry name" value="ALDEHYDE_DEHYDR_CYS"/>
    <property type="match status" value="1"/>
</dbReference>
<evidence type="ECO:0000259" key="5">
    <source>
        <dbReference type="Pfam" id="PF00171"/>
    </source>
</evidence>
<dbReference type="PROSITE" id="PS00687">
    <property type="entry name" value="ALDEHYDE_DEHYDR_GLU"/>
    <property type="match status" value="1"/>
</dbReference>
<keyword evidence="1 2" id="KW-0560">Oxidoreductase</keyword>
<dbReference type="InterPro" id="IPR029510">
    <property type="entry name" value="Ald_DH_CS_GLU"/>
</dbReference>
<organism evidence="6 7">
    <name type="scientific">Butyricicoccus intestinisimiae</name>
    <dbReference type="NCBI Taxonomy" id="2841509"/>
    <lineage>
        <taxon>Bacteria</taxon>
        <taxon>Bacillati</taxon>
        <taxon>Bacillota</taxon>
        <taxon>Clostridia</taxon>
        <taxon>Eubacteriales</taxon>
        <taxon>Butyricicoccaceae</taxon>
        <taxon>Butyricicoccus</taxon>
    </lineage>
</organism>
<comment type="similarity">
    <text evidence="2 4">Belongs to the aldehyde dehydrogenase family.</text>
</comment>